<feature type="transmembrane region" description="Helical" evidence="2">
    <location>
        <begin position="294"/>
        <end position="312"/>
    </location>
</feature>
<feature type="compositionally biased region" description="Low complexity" evidence="1">
    <location>
        <begin position="669"/>
        <end position="688"/>
    </location>
</feature>
<keyword evidence="2" id="KW-1133">Transmembrane helix</keyword>
<dbReference type="EnsemblMetazoa" id="G173.3">
    <property type="protein sequence ID" value="G173.3:cds"/>
    <property type="gene ID" value="G173"/>
</dbReference>
<feature type="compositionally biased region" description="Polar residues" evidence="1">
    <location>
        <begin position="721"/>
        <end position="733"/>
    </location>
</feature>
<accession>A0A8W8J9I9</accession>
<feature type="region of interest" description="Disordered" evidence="1">
    <location>
        <begin position="664"/>
        <end position="821"/>
    </location>
</feature>
<feature type="transmembrane region" description="Helical" evidence="2">
    <location>
        <begin position="133"/>
        <end position="155"/>
    </location>
</feature>
<feature type="compositionally biased region" description="Low complexity" evidence="1">
    <location>
        <begin position="739"/>
        <end position="764"/>
    </location>
</feature>
<dbReference type="OrthoDB" id="195226at2759"/>
<feature type="transmembrane region" description="Helical" evidence="2">
    <location>
        <begin position="59"/>
        <end position="78"/>
    </location>
</feature>
<evidence type="ECO:0000313" key="4">
    <source>
        <dbReference type="Proteomes" id="UP000005408"/>
    </source>
</evidence>
<feature type="compositionally biased region" description="Basic residues" evidence="1">
    <location>
        <begin position="805"/>
        <end position="821"/>
    </location>
</feature>
<keyword evidence="2" id="KW-0812">Transmembrane</keyword>
<feature type="transmembrane region" description="Helical" evidence="2">
    <location>
        <begin position="318"/>
        <end position="335"/>
    </location>
</feature>
<evidence type="ECO:0000256" key="1">
    <source>
        <dbReference type="SAM" id="MobiDB-lite"/>
    </source>
</evidence>
<dbReference type="OMA" id="SPFHRIG"/>
<sequence length="821" mass="94028">MKQKEIRPLLEGNELYPTGIAPVKGWGKMYVPEDKVQIDDDFEEEILMTERRRKRRVSLLWQDCFLLILDFLQFLAIYQSMALRWTWPKEWLSNTYFVFLFNLDVYEFVKLHSGVYASVQNYNTPSSSVPVQFSAISIGWLVVILMLAAVYPIIYGVLWYRKSPALMTKMAYTRRVYVVILQALTLPLATYVGHIFQCTDTDRVDVMNDLKCFYGIHWLYVTFGLAILLFLFVLFPVYMVFITRSESVGSCPKHHESFLLLKETEYKVGLNKSWLVANMFVFSSFRFWGLYHRAVMQWLKLAIIIAFCAGFNNISSQSLAVTLLFFGYFLAFIFVRPYRIVIYNIMMLLSFLTLGCLGIIGSMVTRYNVYTLSSPWLLPQYSRWVLTTIVTSWAVFWFMFLVYLVVRSILYQKKVIATPVWPTFSTSDNDHLSLQTKKFLKTFLHARFVLERTQRGPALFAPVHDLSRQIQILNAYCREAEFLGDALHGTMWDLLDEMIEIHAKLAQKSLFAETVKESIRKTANEFLSVMPLFSQRLAQRDYDLILVSPMKRRMLLKMYCMGVFLNGRAEKVRKNKMFTQPALHKIWHEEPYSLNLEEEDGYYEDLYPDPVELKSDNSSVDLSMASSESEEEEENLSGVMDQLQAEEEMEFEHLRCQFLPVITESSDQTPHGSPSPSGSRPSTASHSGINRPVSGTSRQEEGLTDPNSRPMSGSPRPAPQMSESGSRPQSATMSPGLRQPPRSSPTGSRPSSGRSAHSSVSAGGHNREGSSYLNAGFQEDTPPSHGKGDTDKNPAMKKYGDAKIVAKKLKKKRSRKRDSEA</sequence>
<organism evidence="3 4">
    <name type="scientific">Magallana gigas</name>
    <name type="common">Pacific oyster</name>
    <name type="synonym">Crassostrea gigas</name>
    <dbReference type="NCBI Taxonomy" id="29159"/>
    <lineage>
        <taxon>Eukaryota</taxon>
        <taxon>Metazoa</taxon>
        <taxon>Spiralia</taxon>
        <taxon>Lophotrochozoa</taxon>
        <taxon>Mollusca</taxon>
        <taxon>Bivalvia</taxon>
        <taxon>Autobranchia</taxon>
        <taxon>Pteriomorphia</taxon>
        <taxon>Ostreida</taxon>
        <taxon>Ostreoidea</taxon>
        <taxon>Ostreidae</taxon>
        <taxon>Magallana</taxon>
    </lineage>
</organism>
<evidence type="ECO:0000313" key="3">
    <source>
        <dbReference type="EnsemblMetazoa" id="G173.3:cds"/>
    </source>
</evidence>
<feature type="compositionally biased region" description="Basic and acidic residues" evidence="1">
    <location>
        <begin position="786"/>
        <end position="801"/>
    </location>
</feature>
<feature type="transmembrane region" description="Helical" evidence="2">
    <location>
        <begin position="384"/>
        <end position="406"/>
    </location>
</feature>
<evidence type="ECO:0000256" key="2">
    <source>
        <dbReference type="SAM" id="Phobius"/>
    </source>
</evidence>
<feature type="compositionally biased region" description="Polar residues" evidence="1">
    <location>
        <begin position="616"/>
        <end position="625"/>
    </location>
</feature>
<dbReference type="Proteomes" id="UP000005408">
    <property type="component" value="Unassembled WGS sequence"/>
</dbReference>
<feature type="region of interest" description="Disordered" evidence="1">
    <location>
        <begin position="613"/>
        <end position="639"/>
    </location>
</feature>
<reference evidence="3" key="1">
    <citation type="submission" date="2022-08" db="UniProtKB">
        <authorList>
            <consortium name="EnsemblMetazoa"/>
        </authorList>
    </citation>
    <scope>IDENTIFICATION</scope>
    <source>
        <strain evidence="3">05x7-T-G4-1.051#20</strain>
    </source>
</reference>
<protein>
    <submittedName>
        <fullName evidence="3">Uncharacterized protein</fullName>
    </submittedName>
</protein>
<feature type="transmembrane region" description="Helical" evidence="2">
    <location>
        <begin position="176"/>
        <end position="196"/>
    </location>
</feature>
<dbReference type="AlphaFoldDB" id="A0A8W8J9I9"/>
<feature type="transmembrane region" description="Helical" evidence="2">
    <location>
        <begin position="216"/>
        <end position="241"/>
    </location>
</feature>
<proteinExistence type="predicted"/>
<keyword evidence="4" id="KW-1185">Reference proteome</keyword>
<feature type="transmembrane region" description="Helical" evidence="2">
    <location>
        <begin position="342"/>
        <end position="364"/>
    </location>
</feature>
<name>A0A8W8J9I9_MAGGI</name>
<keyword evidence="2" id="KW-0472">Membrane</keyword>